<accession>A0ACC3MXU2</accession>
<evidence type="ECO:0000313" key="1">
    <source>
        <dbReference type="EMBL" id="KAK3705694.1"/>
    </source>
</evidence>
<proteinExistence type="predicted"/>
<sequence length="489" mass="54300">MRQRPPQRQLTQQPMPIIIDDNDEALNTTTPATTHTLTTTTFAHLVTSSFEGVDLNTRFAAETPRISFATNASKYVEPMVLLTTSNPALACIEIKKWLVAKCGNRKMFAPGAIRMEGQKLHGEKMKSIGEGGPGGWLLLAEDAAHIHSSTSYKKISHPISILAVIVPGDPDVRWFYTVLPISSLLKDLSNKNLLDPSVRQWHSGSKHHKRLYTFLTTAFTAATTFPDSEDYRNAEQITDCCPPILDPQTVLVRLECNSYLYFAARKDSLEIGNDRYLTLLEPAEREVAGMVGLKCAEYLLIKRVFFRSFFEEVYRSEKSAEVSSRGGGGTRNGNAGGAEGDGVAQQPTTTRTPFRRETTPTSNNFHFGTPTTVCESNATPLPRTPAAPNNIVTPTSSLPAGPRRGGARTGWRNRVRTEHAHQIWLENEYEFRSTRAKMLVVAWRELGFLDEGRFWGWVRAGGMFEGFENGEGEEGVCERLDGDEKVVDG</sequence>
<evidence type="ECO:0000313" key="2">
    <source>
        <dbReference type="Proteomes" id="UP001281147"/>
    </source>
</evidence>
<dbReference type="Proteomes" id="UP001281147">
    <property type="component" value="Unassembled WGS sequence"/>
</dbReference>
<keyword evidence="2" id="KW-1185">Reference proteome</keyword>
<organism evidence="1 2">
    <name type="scientific">Vermiconidia calcicola</name>
    <dbReference type="NCBI Taxonomy" id="1690605"/>
    <lineage>
        <taxon>Eukaryota</taxon>
        <taxon>Fungi</taxon>
        <taxon>Dikarya</taxon>
        <taxon>Ascomycota</taxon>
        <taxon>Pezizomycotina</taxon>
        <taxon>Dothideomycetes</taxon>
        <taxon>Dothideomycetidae</taxon>
        <taxon>Mycosphaerellales</taxon>
        <taxon>Extremaceae</taxon>
        <taxon>Vermiconidia</taxon>
    </lineage>
</organism>
<protein>
    <submittedName>
        <fullName evidence="1">Uncharacterized protein</fullName>
    </submittedName>
</protein>
<name>A0ACC3MXU2_9PEZI</name>
<dbReference type="EMBL" id="JAUTXU010000127">
    <property type="protein sequence ID" value="KAK3705694.1"/>
    <property type="molecule type" value="Genomic_DNA"/>
</dbReference>
<gene>
    <name evidence="1" type="ORF">LTR37_013137</name>
</gene>
<reference evidence="1" key="1">
    <citation type="submission" date="2023-07" db="EMBL/GenBank/DDBJ databases">
        <title>Black Yeasts Isolated from many extreme environments.</title>
        <authorList>
            <person name="Coleine C."/>
            <person name="Stajich J.E."/>
            <person name="Selbmann L."/>
        </authorList>
    </citation>
    <scope>NUCLEOTIDE SEQUENCE</scope>
    <source>
        <strain evidence="1">CCFEE 5714</strain>
    </source>
</reference>
<comment type="caution">
    <text evidence="1">The sequence shown here is derived from an EMBL/GenBank/DDBJ whole genome shotgun (WGS) entry which is preliminary data.</text>
</comment>